<keyword evidence="2" id="KW-1185">Reference proteome</keyword>
<comment type="caution">
    <text evidence="1">The sequence shown here is derived from an EMBL/GenBank/DDBJ whole genome shotgun (WGS) entry which is preliminary data.</text>
</comment>
<protein>
    <submittedName>
        <fullName evidence="1">Uncharacterized protein</fullName>
    </submittedName>
</protein>
<organism evidence="1 2">
    <name type="scientific">Euroglyphus maynei</name>
    <name type="common">Mayne's house dust mite</name>
    <dbReference type="NCBI Taxonomy" id="6958"/>
    <lineage>
        <taxon>Eukaryota</taxon>
        <taxon>Metazoa</taxon>
        <taxon>Ecdysozoa</taxon>
        <taxon>Arthropoda</taxon>
        <taxon>Chelicerata</taxon>
        <taxon>Arachnida</taxon>
        <taxon>Acari</taxon>
        <taxon>Acariformes</taxon>
        <taxon>Sarcoptiformes</taxon>
        <taxon>Astigmata</taxon>
        <taxon>Psoroptidia</taxon>
        <taxon>Analgoidea</taxon>
        <taxon>Pyroglyphidae</taxon>
        <taxon>Pyroglyphinae</taxon>
        <taxon>Euroglyphus</taxon>
    </lineage>
</organism>
<proteinExistence type="predicted"/>
<dbReference type="OrthoDB" id="300641at2759"/>
<dbReference type="Proteomes" id="UP000194236">
    <property type="component" value="Unassembled WGS sequence"/>
</dbReference>
<accession>A0A1Y3BSI3</accession>
<evidence type="ECO:0000313" key="2">
    <source>
        <dbReference type="Proteomes" id="UP000194236"/>
    </source>
</evidence>
<reference evidence="1 2" key="1">
    <citation type="submission" date="2017-03" db="EMBL/GenBank/DDBJ databases">
        <title>Genome Survey of Euroglyphus maynei.</title>
        <authorList>
            <person name="Arlian L.G."/>
            <person name="Morgan M.S."/>
            <person name="Rider S.D."/>
        </authorList>
    </citation>
    <scope>NUCLEOTIDE SEQUENCE [LARGE SCALE GENOMIC DNA]</scope>
    <source>
        <strain evidence="1">Arlian Lab</strain>
        <tissue evidence="1">Whole body</tissue>
    </source>
</reference>
<gene>
    <name evidence="1" type="ORF">BLA29_012493</name>
</gene>
<name>A0A1Y3BSI3_EURMA</name>
<dbReference type="AlphaFoldDB" id="A0A1Y3BSI3"/>
<evidence type="ECO:0000313" key="1">
    <source>
        <dbReference type="EMBL" id="OTF83057.1"/>
    </source>
</evidence>
<dbReference type="EMBL" id="MUJZ01005372">
    <property type="protein sequence ID" value="OTF83057.1"/>
    <property type="molecule type" value="Genomic_DNA"/>
</dbReference>
<sequence length="87" mass="9710">MKIDSSDNVNEFIAELAPMKELKFWHDFIANLLCVPKTLHPQSSSTDDNVSSSLLSLKDSPAIKKPTIPPKPKYIEASQVSFFCCII</sequence>